<dbReference type="Proteomes" id="UP000821845">
    <property type="component" value="Chromosome 4"/>
</dbReference>
<dbReference type="EMBL" id="CM023484">
    <property type="protein sequence ID" value="KAH6932141.1"/>
    <property type="molecule type" value="Genomic_DNA"/>
</dbReference>
<gene>
    <name evidence="1" type="ORF">HPB50_003044</name>
</gene>
<evidence type="ECO:0000313" key="2">
    <source>
        <dbReference type="Proteomes" id="UP000821845"/>
    </source>
</evidence>
<keyword evidence="2" id="KW-1185">Reference proteome</keyword>
<reference evidence="1" key="1">
    <citation type="submission" date="2020-05" db="EMBL/GenBank/DDBJ databases">
        <title>Large-scale comparative analyses of tick genomes elucidate their genetic diversity and vector capacities.</title>
        <authorList>
            <person name="Jia N."/>
            <person name="Wang J."/>
            <person name="Shi W."/>
            <person name="Du L."/>
            <person name="Sun Y."/>
            <person name="Zhan W."/>
            <person name="Jiang J."/>
            <person name="Wang Q."/>
            <person name="Zhang B."/>
            <person name="Ji P."/>
            <person name="Sakyi L.B."/>
            <person name="Cui X."/>
            <person name="Yuan T."/>
            <person name="Jiang B."/>
            <person name="Yang W."/>
            <person name="Lam T.T.-Y."/>
            <person name="Chang Q."/>
            <person name="Ding S."/>
            <person name="Wang X."/>
            <person name="Zhu J."/>
            <person name="Ruan X."/>
            <person name="Zhao L."/>
            <person name="Wei J."/>
            <person name="Que T."/>
            <person name="Du C."/>
            <person name="Cheng J."/>
            <person name="Dai P."/>
            <person name="Han X."/>
            <person name="Huang E."/>
            <person name="Gao Y."/>
            <person name="Liu J."/>
            <person name="Shao H."/>
            <person name="Ye R."/>
            <person name="Li L."/>
            <person name="Wei W."/>
            <person name="Wang X."/>
            <person name="Wang C."/>
            <person name="Yang T."/>
            <person name="Huo Q."/>
            <person name="Li W."/>
            <person name="Guo W."/>
            <person name="Chen H."/>
            <person name="Zhou L."/>
            <person name="Ni X."/>
            <person name="Tian J."/>
            <person name="Zhou Y."/>
            <person name="Sheng Y."/>
            <person name="Liu T."/>
            <person name="Pan Y."/>
            <person name="Xia L."/>
            <person name="Li J."/>
            <person name="Zhao F."/>
            <person name="Cao W."/>
        </authorList>
    </citation>
    <scope>NUCLEOTIDE SEQUENCE</scope>
    <source>
        <strain evidence="1">Hyas-2018</strain>
    </source>
</reference>
<name>A0ACB7SDL4_HYAAI</name>
<organism evidence="1 2">
    <name type="scientific">Hyalomma asiaticum</name>
    <name type="common">Tick</name>
    <dbReference type="NCBI Taxonomy" id="266040"/>
    <lineage>
        <taxon>Eukaryota</taxon>
        <taxon>Metazoa</taxon>
        <taxon>Ecdysozoa</taxon>
        <taxon>Arthropoda</taxon>
        <taxon>Chelicerata</taxon>
        <taxon>Arachnida</taxon>
        <taxon>Acari</taxon>
        <taxon>Parasitiformes</taxon>
        <taxon>Ixodida</taxon>
        <taxon>Ixodoidea</taxon>
        <taxon>Ixodidae</taxon>
        <taxon>Hyalomminae</taxon>
        <taxon>Hyalomma</taxon>
    </lineage>
</organism>
<protein>
    <submittedName>
        <fullName evidence="1">Uncharacterized protein</fullName>
    </submittedName>
</protein>
<proteinExistence type="predicted"/>
<evidence type="ECO:0000313" key="1">
    <source>
        <dbReference type="EMBL" id="KAH6932141.1"/>
    </source>
</evidence>
<sequence>MNVSNRGLHHKTFQKHVKKSREPQTQCLDKFYAESGSAVKAAYKEVDPSFSRDITPRAGDEDLPPYPAKSPAKDHIKMARMRMCDECGVFRLSG</sequence>
<comment type="caution">
    <text evidence="1">The sequence shown here is derived from an EMBL/GenBank/DDBJ whole genome shotgun (WGS) entry which is preliminary data.</text>
</comment>
<accession>A0ACB7SDL4</accession>